<dbReference type="OrthoDB" id="194358at2759"/>
<accession>A0A8E2JH26</accession>
<evidence type="ECO:0000313" key="2">
    <source>
        <dbReference type="EMBL" id="OCK82082.1"/>
    </source>
</evidence>
<reference evidence="2 3" key="1">
    <citation type="journal article" date="2016" name="Nat. Commun.">
        <title>Ectomycorrhizal ecology is imprinted in the genome of the dominant symbiotic fungus Cenococcum geophilum.</title>
        <authorList>
            <consortium name="DOE Joint Genome Institute"/>
            <person name="Peter M."/>
            <person name="Kohler A."/>
            <person name="Ohm R.A."/>
            <person name="Kuo A."/>
            <person name="Krutzmann J."/>
            <person name="Morin E."/>
            <person name="Arend M."/>
            <person name="Barry K.W."/>
            <person name="Binder M."/>
            <person name="Choi C."/>
            <person name="Clum A."/>
            <person name="Copeland A."/>
            <person name="Grisel N."/>
            <person name="Haridas S."/>
            <person name="Kipfer T."/>
            <person name="LaButti K."/>
            <person name="Lindquist E."/>
            <person name="Lipzen A."/>
            <person name="Maire R."/>
            <person name="Meier B."/>
            <person name="Mihaltcheva S."/>
            <person name="Molinier V."/>
            <person name="Murat C."/>
            <person name="Poggeler S."/>
            <person name="Quandt C.A."/>
            <person name="Sperisen C."/>
            <person name="Tritt A."/>
            <person name="Tisserant E."/>
            <person name="Crous P.W."/>
            <person name="Henrissat B."/>
            <person name="Nehls U."/>
            <person name="Egli S."/>
            <person name="Spatafora J.W."/>
            <person name="Grigoriev I.V."/>
            <person name="Martin F.M."/>
        </authorList>
    </citation>
    <scope>NUCLEOTIDE SEQUENCE [LARGE SCALE GENOMIC DNA]</scope>
    <source>
        <strain evidence="2 3">CBS 459.81</strain>
    </source>
</reference>
<sequence>MTSFKYKPIGLEGPAFRLLRLLKGDDEPIQCQLFESRLPPPEYDGDYAALSYTWGNKSKPCEIMINGSKMAVTKNAYLSLRDLRYQEKDRVLWIDALCIDQNNDKERGQQVQQMGSIYSKAERVLIWLGEATYDTDYAIRHMKQLEKESIKHVSNGQNISDKQWANIWSAVVHCLSADQRDLLVEGLQSLLHRNWFKRIWIIQETANARVAEIVCGGESVAASIFALMPSLLEITPDPCCQSILDIMPGTLRNISWWAKKRDLYTMLVKFFKSEASDPRDKIYALLDISSDACDTDLLKANYEKNIQDVIFDTTLFLLNLNEL</sequence>
<evidence type="ECO:0000259" key="1">
    <source>
        <dbReference type="Pfam" id="PF06985"/>
    </source>
</evidence>
<evidence type="ECO:0000313" key="3">
    <source>
        <dbReference type="Proteomes" id="UP000250266"/>
    </source>
</evidence>
<dbReference type="Proteomes" id="UP000250266">
    <property type="component" value="Unassembled WGS sequence"/>
</dbReference>
<feature type="domain" description="Heterokaryon incompatibility" evidence="1">
    <location>
        <begin position="47"/>
        <end position="204"/>
    </location>
</feature>
<dbReference type="AlphaFoldDB" id="A0A8E2JH26"/>
<dbReference type="InterPro" id="IPR010730">
    <property type="entry name" value="HET"/>
</dbReference>
<organism evidence="2 3">
    <name type="scientific">Lepidopterella palustris CBS 459.81</name>
    <dbReference type="NCBI Taxonomy" id="1314670"/>
    <lineage>
        <taxon>Eukaryota</taxon>
        <taxon>Fungi</taxon>
        <taxon>Dikarya</taxon>
        <taxon>Ascomycota</taxon>
        <taxon>Pezizomycotina</taxon>
        <taxon>Dothideomycetes</taxon>
        <taxon>Pleosporomycetidae</taxon>
        <taxon>Mytilinidiales</taxon>
        <taxon>Argynnaceae</taxon>
        <taxon>Lepidopterella</taxon>
    </lineage>
</organism>
<gene>
    <name evidence="2" type="ORF">K432DRAFT_247374</name>
</gene>
<dbReference type="InterPro" id="IPR052895">
    <property type="entry name" value="HetReg/Transcr_Mod"/>
</dbReference>
<dbReference type="PANTHER" id="PTHR24148">
    <property type="entry name" value="ANKYRIN REPEAT DOMAIN-CONTAINING PROTEIN 39 HOMOLOG-RELATED"/>
    <property type="match status" value="1"/>
</dbReference>
<dbReference type="Pfam" id="PF06985">
    <property type="entry name" value="HET"/>
    <property type="match status" value="1"/>
</dbReference>
<dbReference type="PANTHER" id="PTHR24148:SF78">
    <property type="entry name" value="HETEROKARYON INCOMPATIBILITY DOMAIN-CONTAINING PROTEIN"/>
    <property type="match status" value="1"/>
</dbReference>
<name>A0A8E2JH26_9PEZI</name>
<feature type="non-terminal residue" evidence="2">
    <location>
        <position position="323"/>
    </location>
</feature>
<protein>
    <submittedName>
        <fullName evidence="2">HET-domain-containing protein</fullName>
    </submittedName>
</protein>
<dbReference type="EMBL" id="KV744899">
    <property type="protein sequence ID" value="OCK82082.1"/>
    <property type="molecule type" value="Genomic_DNA"/>
</dbReference>
<keyword evidence="3" id="KW-1185">Reference proteome</keyword>
<proteinExistence type="predicted"/>